<proteinExistence type="predicted"/>
<keyword evidence="3" id="KW-1185">Reference proteome</keyword>
<name>A0ABP4X2B8_9MICC</name>
<evidence type="ECO:0000313" key="2">
    <source>
        <dbReference type="EMBL" id="GAA1766116.1"/>
    </source>
</evidence>
<gene>
    <name evidence="2" type="ORF">GCM10009767_25930</name>
</gene>
<protein>
    <submittedName>
        <fullName evidence="2">Uncharacterized protein</fullName>
    </submittedName>
</protein>
<reference evidence="3" key="1">
    <citation type="journal article" date="2019" name="Int. J. Syst. Evol. Microbiol.">
        <title>The Global Catalogue of Microorganisms (GCM) 10K type strain sequencing project: providing services to taxonomists for standard genome sequencing and annotation.</title>
        <authorList>
            <consortium name="The Broad Institute Genomics Platform"/>
            <consortium name="The Broad Institute Genome Sequencing Center for Infectious Disease"/>
            <person name="Wu L."/>
            <person name="Ma J."/>
        </authorList>
    </citation>
    <scope>NUCLEOTIDE SEQUENCE [LARGE SCALE GENOMIC DNA]</scope>
    <source>
        <strain evidence="3">JCM 14735</strain>
    </source>
</reference>
<evidence type="ECO:0000256" key="1">
    <source>
        <dbReference type="SAM" id="MobiDB-lite"/>
    </source>
</evidence>
<feature type="compositionally biased region" description="Low complexity" evidence="1">
    <location>
        <begin position="37"/>
        <end position="46"/>
    </location>
</feature>
<comment type="caution">
    <text evidence="2">The sequence shown here is derived from an EMBL/GenBank/DDBJ whole genome shotgun (WGS) entry which is preliminary data.</text>
</comment>
<evidence type="ECO:0000313" key="3">
    <source>
        <dbReference type="Proteomes" id="UP001501204"/>
    </source>
</evidence>
<feature type="compositionally biased region" description="Gly residues" evidence="1">
    <location>
        <begin position="17"/>
        <end position="26"/>
    </location>
</feature>
<sequence>MATDPEHAPDGAPVPGGPGRTTGQGGSPHPRRRGPRRATGGTFTGPEPRLPGLAGRADEESPDAAGERAHEQWLKAQRPPHWD</sequence>
<feature type="region of interest" description="Disordered" evidence="1">
    <location>
        <begin position="1"/>
        <end position="83"/>
    </location>
</feature>
<dbReference type="Proteomes" id="UP001501204">
    <property type="component" value="Unassembled WGS sequence"/>
</dbReference>
<dbReference type="EMBL" id="BAAAOA010000030">
    <property type="protein sequence ID" value="GAA1766116.1"/>
    <property type="molecule type" value="Genomic_DNA"/>
</dbReference>
<accession>A0ABP4X2B8</accession>
<organism evidence="2 3">
    <name type="scientific">Kocuria aegyptia</name>
    <dbReference type="NCBI Taxonomy" id="330943"/>
    <lineage>
        <taxon>Bacteria</taxon>
        <taxon>Bacillati</taxon>
        <taxon>Actinomycetota</taxon>
        <taxon>Actinomycetes</taxon>
        <taxon>Micrococcales</taxon>
        <taxon>Micrococcaceae</taxon>
        <taxon>Kocuria</taxon>
    </lineage>
</organism>